<keyword evidence="12" id="KW-0325">Glycoprotein</keyword>
<accession>A0A131YMF2</accession>
<keyword evidence="11" id="KW-0408">Iron</keyword>
<comment type="similarity">
    <text evidence="4">Belongs to the P4HA family.</text>
</comment>
<dbReference type="Pfam" id="PF13640">
    <property type="entry name" value="2OG-FeII_Oxy_3"/>
    <property type="match status" value="1"/>
</dbReference>
<dbReference type="PROSITE" id="PS51471">
    <property type="entry name" value="FE2OG_OXY"/>
    <property type="match status" value="1"/>
</dbReference>
<name>A0A131YMF2_RHIAP</name>
<keyword evidence="9" id="KW-0223">Dioxygenase</keyword>
<evidence type="ECO:0000256" key="8">
    <source>
        <dbReference type="ARBA" id="ARBA00022896"/>
    </source>
</evidence>
<keyword evidence="8" id="KW-0847">Vitamin C</keyword>
<evidence type="ECO:0000256" key="12">
    <source>
        <dbReference type="ARBA" id="ARBA00023180"/>
    </source>
</evidence>
<feature type="domain" description="Fe2OG dioxygenase" evidence="14">
    <location>
        <begin position="415"/>
        <end position="528"/>
    </location>
</feature>
<dbReference type="InterPro" id="IPR045054">
    <property type="entry name" value="P4HA-like"/>
</dbReference>
<evidence type="ECO:0000256" key="2">
    <source>
        <dbReference type="ARBA" id="ARBA00002035"/>
    </source>
</evidence>
<dbReference type="PANTHER" id="PTHR10869">
    <property type="entry name" value="PROLYL 4-HYDROXYLASE ALPHA SUBUNIT"/>
    <property type="match status" value="1"/>
</dbReference>
<evidence type="ECO:0000256" key="6">
    <source>
        <dbReference type="ARBA" id="ARBA00022723"/>
    </source>
</evidence>
<evidence type="ECO:0000256" key="3">
    <source>
        <dbReference type="ARBA" id="ARBA00004319"/>
    </source>
</evidence>
<evidence type="ECO:0000256" key="11">
    <source>
        <dbReference type="ARBA" id="ARBA00023004"/>
    </source>
</evidence>
<dbReference type="Pfam" id="PF08336">
    <property type="entry name" value="P4Ha_N"/>
    <property type="match status" value="1"/>
</dbReference>
<dbReference type="InterPro" id="IPR011990">
    <property type="entry name" value="TPR-like_helical_dom_sf"/>
</dbReference>
<dbReference type="GO" id="GO:0004656">
    <property type="term" value="F:procollagen-proline 4-dioxygenase activity"/>
    <property type="evidence" value="ECO:0007669"/>
    <property type="project" value="UniProtKB-EC"/>
</dbReference>
<dbReference type="GO" id="GO:0031418">
    <property type="term" value="F:L-ascorbic acid binding"/>
    <property type="evidence" value="ECO:0007669"/>
    <property type="project" value="UniProtKB-KW"/>
</dbReference>
<dbReference type="EMBL" id="GEDV01009486">
    <property type="protein sequence ID" value="JAP79071.1"/>
    <property type="molecule type" value="Transcribed_RNA"/>
</dbReference>
<dbReference type="FunFam" id="2.60.120.620:FF:000011">
    <property type="entry name" value="Prolyl alpha subunit"/>
    <property type="match status" value="1"/>
</dbReference>
<dbReference type="GO" id="GO:0005788">
    <property type="term" value="C:endoplasmic reticulum lumen"/>
    <property type="evidence" value="ECO:0007669"/>
    <property type="project" value="UniProtKB-SubCell"/>
</dbReference>
<keyword evidence="6" id="KW-0479">Metal-binding</keyword>
<feature type="signal peptide" evidence="13">
    <location>
        <begin position="1"/>
        <end position="30"/>
    </location>
</feature>
<evidence type="ECO:0000256" key="7">
    <source>
        <dbReference type="ARBA" id="ARBA00022824"/>
    </source>
</evidence>
<dbReference type="SMART" id="SM00702">
    <property type="entry name" value="P4Hc"/>
    <property type="match status" value="1"/>
</dbReference>
<evidence type="ECO:0000259" key="14">
    <source>
        <dbReference type="PROSITE" id="PS51471"/>
    </source>
</evidence>
<feature type="chain" id="PRO_5007285471" description="procollagen-proline 4-dioxygenase" evidence="13">
    <location>
        <begin position="31"/>
        <end position="549"/>
    </location>
</feature>
<dbReference type="EC" id="1.14.11.2" evidence="5"/>
<evidence type="ECO:0000256" key="1">
    <source>
        <dbReference type="ARBA" id="ARBA00001961"/>
    </source>
</evidence>
<proteinExistence type="inferred from homology"/>
<dbReference type="InterPro" id="IPR006620">
    <property type="entry name" value="Pro_4_hyd_alph"/>
</dbReference>
<evidence type="ECO:0000256" key="10">
    <source>
        <dbReference type="ARBA" id="ARBA00023002"/>
    </source>
</evidence>
<evidence type="ECO:0000256" key="13">
    <source>
        <dbReference type="SAM" id="SignalP"/>
    </source>
</evidence>
<comment type="cofactor">
    <cofactor evidence="1">
        <name>L-ascorbate</name>
        <dbReference type="ChEBI" id="CHEBI:38290"/>
    </cofactor>
</comment>
<evidence type="ECO:0000256" key="4">
    <source>
        <dbReference type="ARBA" id="ARBA00006511"/>
    </source>
</evidence>
<keyword evidence="10" id="KW-0560">Oxidoreductase</keyword>
<dbReference type="PANTHER" id="PTHR10869:SF244">
    <property type="entry name" value="PROLYL 4-HYDROXYLASE SUBUNIT ALPHA-2"/>
    <property type="match status" value="1"/>
</dbReference>
<dbReference type="Gene3D" id="6.10.140.1460">
    <property type="match status" value="1"/>
</dbReference>
<dbReference type="InterPro" id="IPR044862">
    <property type="entry name" value="Pro_4_hyd_alph_FE2OG_OXY"/>
</dbReference>
<dbReference type="InterPro" id="IPR013547">
    <property type="entry name" value="P4H_N"/>
</dbReference>
<dbReference type="Gene3D" id="2.60.120.620">
    <property type="entry name" value="q2cbj1_9rhob like domain"/>
    <property type="match status" value="1"/>
</dbReference>
<keyword evidence="13" id="KW-0732">Signal</keyword>
<evidence type="ECO:0000256" key="5">
    <source>
        <dbReference type="ARBA" id="ARBA00012269"/>
    </source>
</evidence>
<dbReference type="AlphaFoldDB" id="A0A131YMF2"/>
<comment type="function">
    <text evidence="2">Catalyzes the post-translational formation of 4-hydroxyproline in -Xaa-Pro-Gly- sequences in collagens and other proteins.</text>
</comment>
<evidence type="ECO:0000313" key="15">
    <source>
        <dbReference type="EMBL" id="JAP79071.1"/>
    </source>
</evidence>
<keyword evidence="7" id="KW-0256">Endoplasmic reticulum</keyword>
<protein>
    <recommendedName>
        <fullName evidence="5">procollagen-proline 4-dioxygenase</fullName>
        <ecNumber evidence="5">1.14.11.2</ecNumber>
    </recommendedName>
</protein>
<dbReference type="InterPro" id="IPR005123">
    <property type="entry name" value="Oxoglu/Fe-dep_dioxygenase_dom"/>
</dbReference>
<dbReference type="GO" id="GO:0005506">
    <property type="term" value="F:iron ion binding"/>
    <property type="evidence" value="ECO:0007669"/>
    <property type="project" value="InterPro"/>
</dbReference>
<organism evidence="15">
    <name type="scientific">Rhipicephalus appendiculatus</name>
    <name type="common">Brown ear tick</name>
    <dbReference type="NCBI Taxonomy" id="34631"/>
    <lineage>
        <taxon>Eukaryota</taxon>
        <taxon>Metazoa</taxon>
        <taxon>Ecdysozoa</taxon>
        <taxon>Arthropoda</taxon>
        <taxon>Chelicerata</taxon>
        <taxon>Arachnida</taxon>
        <taxon>Acari</taxon>
        <taxon>Parasitiformes</taxon>
        <taxon>Ixodida</taxon>
        <taxon>Ixodoidea</taxon>
        <taxon>Ixodidae</taxon>
        <taxon>Rhipicephalinae</taxon>
        <taxon>Rhipicephalus</taxon>
        <taxon>Rhipicephalus</taxon>
    </lineage>
</organism>
<dbReference type="Gene3D" id="1.25.40.10">
    <property type="entry name" value="Tetratricopeptide repeat domain"/>
    <property type="match status" value="1"/>
</dbReference>
<sequence>MWATTRSRHLTLGALWAIAVLVVLPLHSRGQPQRDFYSSVSNLLDLVKHEQEVRLMLLAYAERLSALQSNILSFVETRQPYHDLRTPSEVSDYMKHPVHAFHLMKRMIVDLGAIESQIHELHASDPLHNITAMRANRLLPWEEDFNGVAVSIARLQDTYLLDMDNLVNGHLTITSRPRNRTVPGRIPLTARDCFFMGQVAVHNGYYDRSVEWVESAIDKVVDEKPPSVPTEDLTKYLDLLIKKHDDVLDSMGKAGQHWQTYGVPVRERNKTPLQFQTKLFEEKLTFAQETQNYKRLCRGEQLRTPKMDSQLRCRYYYGRHGFLRLQPVKIEEANLKPYIITFHDIIGDRDINDLLAYATPRLFRSTHYGEHGMETSLIRTSSTAWLGDQDAAVATRLNRFVESLLGLGTQYLKGEAEFYQLANYGVGGQYIAHHDFLADIYADPNRKLDDFERSTGDRIATLMFYLSDVEEGGATVFPHLGVRLTPKKGNAAFWWNLNSDGEGEQLTKHGGCPVLYGSKWIANKWFRSNSNLFRLPCSRNRSQPLAPLV</sequence>
<evidence type="ECO:0000256" key="9">
    <source>
        <dbReference type="ARBA" id="ARBA00022964"/>
    </source>
</evidence>
<comment type="subcellular location">
    <subcellularLocation>
        <location evidence="3">Endoplasmic reticulum lumen</location>
    </subcellularLocation>
</comment>
<reference evidence="15" key="1">
    <citation type="journal article" date="2016" name="Ticks Tick Borne Dis.">
        <title>De novo assembly and annotation of the salivary gland transcriptome of Rhipicephalus appendiculatus male and female ticks during blood feeding.</title>
        <authorList>
            <person name="de Castro M.H."/>
            <person name="de Klerk D."/>
            <person name="Pienaar R."/>
            <person name="Latif A.A."/>
            <person name="Rees D.J."/>
            <person name="Mans B.J."/>
        </authorList>
    </citation>
    <scope>NUCLEOTIDE SEQUENCE</scope>
    <source>
        <tissue evidence="15">Salivary glands</tissue>
    </source>
</reference>